<dbReference type="EMBL" id="JACGCM010001270">
    <property type="protein sequence ID" value="KAF6157759.1"/>
    <property type="molecule type" value="Genomic_DNA"/>
</dbReference>
<dbReference type="InterPro" id="IPR016163">
    <property type="entry name" value="Ald_DH_C"/>
</dbReference>
<dbReference type="InterPro" id="IPR044638">
    <property type="entry name" value="ALDH7A1-like"/>
</dbReference>
<dbReference type="SUPFAM" id="SSF53720">
    <property type="entry name" value="ALDH-like"/>
    <property type="match status" value="1"/>
</dbReference>
<evidence type="ECO:0000313" key="5">
    <source>
        <dbReference type="EMBL" id="KAF6135472.1"/>
    </source>
</evidence>
<keyword evidence="3" id="KW-0520">NAD</keyword>
<evidence type="ECO:0000256" key="2">
    <source>
        <dbReference type="ARBA" id="ARBA00023002"/>
    </source>
</evidence>
<dbReference type="Proteomes" id="UP000541444">
    <property type="component" value="Unassembled WGS sequence"/>
</dbReference>
<comment type="caution">
    <text evidence="5">The sequence shown here is derived from an EMBL/GenBank/DDBJ whole genome shotgun (WGS) entry which is preliminary data.</text>
</comment>
<dbReference type="OrthoDB" id="1706656at2759"/>
<dbReference type="InterPro" id="IPR016161">
    <property type="entry name" value="Ald_DH/histidinol_DH"/>
</dbReference>
<dbReference type="Gene3D" id="3.40.309.10">
    <property type="entry name" value="Aldehyde Dehydrogenase, Chain A, domain 2"/>
    <property type="match status" value="1"/>
</dbReference>
<gene>
    <name evidence="5" type="ORF">GIB67_015325</name>
    <name evidence="6" type="ORF">GIB67_023999</name>
</gene>
<evidence type="ECO:0000256" key="1">
    <source>
        <dbReference type="ARBA" id="ARBA00009986"/>
    </source>
</evidence>
<dbReference type="AlphaFoldDB" id="A0A7J7KYU1"/>
<evidence type="ECO:0000313" key="6">
    <source>
        <dbReference type="EMBL" id="KAF6157759.1"/>
    </source>
</evidence>
<accession>A0A7J7KYU1</accession>
<protein>
    <recommendedName>
        <fullName evidence="4">Aldehyde dehydrogenase domain-containing protein</fullName>
    </recommendedName>
</protein>
<evidence type="ECO:0000313" key="7">
    <source>
        <dbReference type="Proteomes" id="UP000541444"/>
    </source>
</evidence>
<dbReference type="InterPro" id="IPR015590">
    <property type="entry name" value="Aldehyde_DH_dom"/>
</dbReference>
<reference evidence="5 7" key="1">
    <citation type="journal article" date="2020" name="IScience">
        <title>Genome Sequencing of the Endangered Kingdonia uniflora (Circaeasteraceae, Ranunculales) Reveals Potential Mechanisms of Evolutionary Specialization.</title>
        <authorList>
            <person name="Sun Y."/>
            <person name="Deng T."/>
            <person name="Zhang A."/>
            <person name="Moore M.J."/>
            <person name="Landis J.B."/>
            <person name="Lin N."/>
            <person name="Zhang H."/>
            <person name="Zhang X."/>
            <person name="Huang J."/>
            <person name="Zhang X."/>
            <person name="Sun H."/>
            <person name="Wang H."/>
        </authorList>
    </citation>
    <scope>NUCLEOTIDE SEQUENCE [LARGE SCALE GENOMIC DNA]</scope>
    <source>
        <strain evidence="5">TB1705</strain>
        <tissue evidence="5">Leaf</tissue>
    </source>
</reference>
<evidence type="ECO:0000256" key="3">
    <source>
        <dbReference type="ARBA" id="ARBA00023027"/>
    </source>
</evidence>
<sequence length="140" mass="15826">MSGVNLELLVQIWPNSLYYLVLEVPPLDVPELLAYFVKKTSPYLISSAFKRAAAGAHALFIFRRSSKFRSRVVGIIPLVYESIYQNVMDQLIEVHKQVTIGDPLEKGTLLGPLHTRASRENFEKGIEIIKSQACILFHVL</sequence>
<feature type="domain" description="Aldehyde dehydrogenase" evidence="4">
    <location>
        <begin position="78"/>
        <end position="133"/>
    </location>
</feature>
<organism evidence="5 7">
    <name type="scientific">Kingdonia uniflora</name>
    <dbReference type="NCBI Taxonomy" id="39325"/>
    <lineage>
        <taxon>Eukaryota</taxon>
        <taxon>Viridiplantae</taxon>
        <taxon>Streptophyta</taxon>
        <taxon>Embryophyta</taxon>
        <taxon>Tracheophyta</taxon>
        <taxon>Spermatophyta</taxon>
        <taxon>Magnoliopsida</taxon>
        <taxon>Ranunculales</taxon>
        <taxon>Circaeasteraceae</taxon>
        <taxon>Kingdonia</taxon>
    </lineage>
</organism>
<comment type="similarity">
    <text evidence="1">Belongs to the aldehyde dehydrogenase family.</text>
</comment>
<dbReference type="PANTHER" id="PTHR43521">
    <property type="entry name" value="ALPHA-AMINOADIPIC SEMIALDEHYDE DEHYDROGENASE"/>
    <property type="match status" value="1"/>
</dbReference>
<dbReference type="GO" id="GO:0004029">
    <property type="term" value="F:aldehyde dehydrogenase (NAD+) activity"/>
    <property type="evidence" value="ECO:0007669"/>
    <property type="project" value="InterPro"/>
</dbReference>
<evidence type="ECO:0000259" key="4">
    <source>
        <dbReference type="Pfam" id="PF00171"/>
    </source>
</evidence>
<name>A0A7J7KYU1_9MAGN</name>
<keyword evidence="7" id="KW-1185">Reference proteome</keyword>
<dbReference type="PANTHER" id="PTHR43521:SF1">
    <property type="entry name" value="ALPHA-AMINOADIPIC SEMIALDEHYDE DEHYDROGENASE"/>
    <property type="match status" value="1"/>
</dbReference>
<dbReference type="Pfam" id="PF00171">
    <property type="entry name" value="Aldedh"/>
    <property type="match status" value="1"/>
</dbReference>
<keyword evidence="2" id="KW-0560">Oxidoreductase</keyword>
<proteinExistence type="inferred from homology"/>
<dbReference type="EMBL" id="JACGCM010002784">
    <property type="protein sequence ID" value="KAF6135472.1"/>
    <property type="molecule type" value="Genomic_DNA"/>
</dbReference>